<feature type="compositionally biased region" description="Low complexity" evidence="1">
    <location>
        <begin position="996"/>
        <end position="1018"/>
    </location>
</feature>
<reference evidence="2 3" key="1">
    <citation type="submission" date="2020-07" db="EMBL/GenBank/DDBJ databases">
        <title>Comparative genomics of pyrophilous fungi reveals a link between fire events and developmental genes.</title>
        <authorList>
            <consortium name="DOE Joint Genome Institute"/>
            <person name="Steindorff A.S."/>
            <person name="Carver A."/>
            <person name="Calhoun S."/>
            <person name="Stillman K."/>
            <person name="Liu H."/>
            <person name="Lipzen A."/>
            <person name="Pangilinan J."/>
            <person name="Labutti K."/>
            <person name="Bruns T.D."/>
            <person name="Grigoriev I.V."/>
        </authorList>
    </citation>
    <scope>NUCLEOTIDE SEQUENCE [LARGE SCALE GENOMIC DNA]</scope>
    <source>
        <strain evidence="2 3">CBS 144469</strain>
    </source>
</reference>
<feature type="compositionally biased region" description="Pro residues" evidence="1">
    <location>
        <begin position="256"/>
        <end position="280"/>
    </location>
</feature>
<feature type="region of interest" description="Disordered" evidence="1">
    <location>
        <begin position="256"/>
        <end position="347"/>
    </location>
</feature>
<feature type="region of interest" description="Disordered" evidence="1">
    <location>
        <begin position="996"/>
        <end position="1059"/>
    </location>
</feature>
<name>A0A8H6HD15_9AGAR</name>
<feature type="compositionally biased region" description="Low complexity" evidence="1">
    <location>
        <begin position="1238"/>
        <end position="1253"/>
    </location>
</feature>
<proteinExistence type="predicted"/>
<dbReference type="EMBL" id="JACGCI010000115">
    <property type="protein sequence ID" value="KAF6744703.1"/>
    <property type="molecule type" value="Genomic_DNA"/>
</dbReference>
<feature type="compositionally biased region" description="Low complexity" evidence="1">
    <location>
        <begin position="1125"/>
        <end position="1143"/>
    </location>
</feature>
<feature type="region of interest" description="Disordered" evidence="1">
    <location>
        <begin position="1382"/>
        <end position="1405"/>
    </location>
</feature>
<evidence type="ECO:0000256" key="1">
    <source>
        <dbReference type="SAM" id="MobiDB-lite"/>
    </source>
</evidence>
<feature type="region of interest" description="Disordered" evidence="1">
    <location>
        <begin position="408"/>
        <end position="524"/>
    </location>
</feature>
<feature type="compositionally biased region" description="Low complexity" evidence="1">
    <location>
        <begin position="281"/>
        <end position="290"/>
    </location>
</feature>
<dbReference type="OrthoDB" id="3069865at2759"/>
<comment type="caution">
    <text evidence="2">The sequence shown here is derived from an EMBL/GenBank/DDBJ whole genome shotgun (WGS) entry which is preliminary data.</text>
</comment>
<feature type="compositionally biased region" description="Low complexity" evidence="1">
    <location>
        <begin position="758"/>
        <end position="768"/>
    </location>
</feature>
<feature type="compositionally biased region" description="Pro residues" evidence="1">
    <location>
        <begin position="1144"/>
        <end position="1153"/>
    </location>
</feature>
<feature type="compositionally biased region" description="Pro residues" evidence="1">
    <location>
        <begin position="214"/>
        <end position="235"/>
    </location>
</feature>
<feature type="compositionally biased region" description="Low complexity" evidence="1">
    <location>
        <begin position="1216"/>
        <end position="1227"/>
    </location>
</feature>
<feature type="compositionally biased region" description="Pro residues" evidence="1">
    <location>
        <begin position="1314"/>
        <end position="1324"/>
    </location>
</feature>
<feature type="compositionally biased region" description="Gly residues" evidence="1">
    <location>
        <begin position="1386"/>
        <end position="1405"/>
    </location>
</feature>
<feature type="region of interest" description="Disordered" evidence="1">
    <location>
        <begin position="1115"/>
        <end position="1342"/>
    </location>
</feature>
<feature type="compositionally biased region" description="Polar residues" evidence="1">
    <location>
        <begin position="1199"/>
        <end position="1210"/>
    </location>
</feature>
<feature type="region of interest" description="Disordered" evidence="1">
    <location>
        <begin position="1073"/>
        <end position="1099"/>
    </location>
</feature>
<feature type="compositionally biased region" description="Polar residues" evidence="1">
    <location>
        <begin position="807"/>
        <end position="816"/>
    </location>
</feature>
<feature type="compositionally biased region" description="Low complexity" evidence="1">
    <location>
        <begin position="481"/>
        <end position="512"/>
    </location>
</feature>
<gene>
    <name evidence="2" type="ORF">DFP72DRAFT_1176670</name>
</gene>
<feature type="compositionally biased region" description="Basic and acidic residues" evidence="1">
    <location>
        <begin position="1073"/>
        <end position="1084"/>
    </location>
</feature>
<feature type="compositionally biased region" description="Pro residues" evidence="1">
    <location>
        <begin position="63"/>
        <end position="75"/>
    </location>
</feature>
<organism evidence="2 3">
    <name type="scientific">Ephemerocybe angulata</name>
    <dbReference type="NCBI Taxonomy" id="980116"/>
    <lineage>
        <taxon>Eukaryota</taxon>
        <taxon>Fungi</taxon>
        <taxon>Dikarya</taxon>
        <taxon>Basidiomycota</taxon>
        <taxon>Agaricomycotina</taxon>
        <taxon>Agaricomycetes</taxon>
        <taxon>Agaricomycetidae</taxon>
        <taxon>Agaricales</taxon>
        <taxon>Agaricineae</taxon>
        <taxon>Psathyrellaceae</taxon>
        <taxon>Ephemerocybe</taxon>
    </lineage>
</organism>
<feature type="compositionally biased region" description="Low complexity" evidence="1">
    <location>
        <begin position="1154"/>
        <end position="1181"/>
    </location>
</feature>
<feature type="compositionally biased region" description="Polar residues" evidence="1">
    <location>
        <begin position="1301"/>
        <end position="1313"/>
    </location>
</feature>
<sequence length="1405" mass="148733">MNVVARGPKASKEGVEGSESFLRAIRICLLLTTTKSCTTRQKASYKMTEKTISNAGADRIPDAAPPGIPHPPRVPPRLAGPGFSPPPGGRPRHAGPGFPPPPLGPPGLAGPGFPPPPLGPPGLAGPGFPPPPLGPPGSLSRNSISADYPGVDDRRSGSTAPPVPSPQFPLGAVPPYYPGRHYPDGRSATPHGYPDIYAGSPSPNPFGEAYGMPPAGPPHPGSMPPHQHPFQFPPGYYPPPSMHPYMGYPGHYPPSAFPPPPHHSPPPHPSDSAPQGPPPTALAQALAPQGHSPMALAHTIPPSSPKPSGRPIASEEPPVSPPSCPYGLRKTFTPKKGPAGQDSPQALAIRERRERHMADANIAKSSEPKLALETPNPTAVADSNDVLQGLTPSQIASCAVDAHVTFSESEGEEVDELLPSSPMQVDSNPVPNPLKSGAPGITKAEFDTIVWDDELPRPVPLGTVQAPTPTRPQPNTPAVLSQSLQSSPTASSPSSPVGSIRSSPAPSNRSSPVLPASDESDVDDTFEQKSGRLTDVQREAAEKLALTVFEQMKQFADSIGRPIDFILRMLNKHVSGKASYRRSAWNHYQSYYFRNRDKENARCGVNANAPTKAMFQSFQKFQGPDYHEFLILDYGISILDSGVGTVAERERAFEKWARKIGAVIESGEEEFGFQALVGLCGSSVNEDQGLGNVYHTHYMAGFEMKRLAMSTDDLIGHMKTHVYNIHSADHTQQSASERQRRAVTGELEDYTNWRSVAEPVASPSSSSAAPPPPEAESSKVAAGPSRTAGLSHLATNDPAGHKGPSAPTGTLTTTVGMSDNDLRRAVETVLRDEDLNAQLKGLLDLNDAKINKLAGQQGRHSFHAFMHIFMRLMGVSIKGSGQYFRWQEFPADLAKSGVACVGWPYGVIFPGEGPEDQGKAKIGLKQLVVERVRDLLRAVRSGELGLVARDKDEMEKSIVPVIESTPGSGKKPARCLYANGTISTLTAKALGAKAKGKAKAATAPSSKPTRSTRASSKASKGKKKDDAHVVSSGEDDDDDDNKPLAPLPMKSTRSKSAAIEHIPVGRSVVRFKDNSEDEGYEYHPSDATVTPKPKRGKGKVVDYHESDLSDMYATELEDEDPEAEAATPTPAAAKAKKAAATVKPNPPPNPAPKPVAMKPNPVPKPVAVKPNPAPKPVAVAKSSGPTNAKTAAGAKPTYSRKTAATIFSSDSESDNPAPASTAPPSHSLVNPAPAPIATTGSTVPPSSTVHPSSEGPDLPARPAKRKAPAEVSHTSGGLEDPFRGVDGNFALRRRHDPVEQETAQPPRMQTPNQWAPPPAHPYYPPYASHPQGQAPYTHPNGQYQYSHPAYPYMDPAAYAAYYTSRMNNENRGDWSMGSVKVEGVDASGGQGSGGQSSGAGASAGR</sequence>
<evidence type="ECO:0000313" key="3">
    <source>
        <dbReference type="Proteomes" id="UP000521943"/>
    </source>
</evidence>
<feature type="region of interest" description="Disordered" evidence="1">
    <location>
        <begin position="54"/>
        <end position="235"/>
    </location>
</feature>
<keyword evidence="3" id="KW-1185">Reference proteome</keyword>
<protein>
    <submittedName>
        <fullName evidence="2">Uncharacterized protein</fullName>
    </submittedName>
</protein>
<feature type="region of interest" description="Disordered" evidence="1">
    <location>
        <begin position="758"/>
        <end position="816"/>
    </location>
</feature>
<accession>A0A8H6HD15</accession>
<dbReference type="Proteomes" id="UP000521943">
    <property type="component" value="Unassembled WGS sequence"/>
</dbReference>
<evidence type="ECO:0000313" key="2">
    <source>
        <dbReference type="EMBL" id="KAF6744703.1"/>
    </source>
</evidence>